<dbReference type="SMART" id="SM00408">
    <property type="entry name" value="IGc2"/>
    <property type="match status" value="32"/>
</dbReference>
<feature type="domain" description="Ig-like" evidence="14">
    <location>
        <begin position="1830"/>
        <end position="1913"/>
    </location>
</feature>
<feature type="domain" description="Ig-like" evidence="14">
    <location>
        <begin position="1922"/>
        <end position="2011"/>
    </location>
</feature>
<dbReference type="SMART" id="SM00179">
    <property type="entry name" value="EGF_CA"/>
    <property type="match status" value="2"/>
</dbReference>
<feature type="domain" description="Ig-like" evidence="14">
    <location>
        <begin position="2115"/>
        <end position="2203"/>
    </location>
</feature>
<dbReference type="CDD" id="cd00096">
    <property type="entry name" value="Ig"/>
    <property type="match status" value="5"/>
</dbReference>
<accession>A0AA36HFK1</accession>
<feature type="region of interest" description="Disordered" evidence="12">
    <location>
        <begin position="3191"/>
        <end position="3229"/>
    </location>
</feature>
<dbReference type="GO" id="GO:0007156">
    <property type="term" value="P:homophilic cell adhesion via plasma membrane adhesion molecules"/>
    <property type="evidence" value="ECO:0007669"/>
    <property type="project" value="TreeGrafter"/>
</dbReference>
<evidence type="ECO:0000256" key="4">
    <source>
        <dbReference type="ARBA" id="ARBA00022729"/>
    </source>
</evidence>
<evidence type="ECO:0000256" key="3">
    <source>
        <dbReference type="ARBA" id="ARBA00022692"/>
    </source>
</evidence>
<evidence type="ECO:0000256" key="10">
    <source>
        <dbReference type="ARBA" id="ARBA00023319"/>
    </source>
</evidence>
<dbReference type="PROSITE" id="PS00010">
    <property type="entry name" value="ASX_HYDROXYL"/>
    <property type="match status" value="1"/>
</dbReference>
<comment type="subcellular location">
    <subcellularLocation>
        <location evidence="1">Membrane</location>
        <topology evidence="1">Single-pass membrane protein</topology>
    </subcellularLocation>
</comment>
<proteinExistence type="predicted"/>
<dbReference type="InterPro" id="IPR007110">
    <property type="entry name" value="Ig-like_dom"/>
</dbReference>
<keyword evidence="6" id="KW-0130">Cell adhesion</keyword>
<dbReference type="SMART" id="SM00409">
    <property type="entry name" value="IG"/>
    <property type="match status" value="33"/>
</dbReference>
<dbReference type="InterPro" id="IPR000152">
    <property type="entry name" value="EGF-type_Asp/Asn_hydroxyl_site"/>
</dbReference>
<reference evidence="15" key="1">
    <citation type="submission" date="2023-07" db="EMBL/GenBank/DDBJ databases">
        <authorList>
            <consortium name="CYATHOMIX"/>
        </authorList>
    </citation>
    <scope>NUCLEOTIDE SEQUENCE</scope>
    <source>
        <strain evidence="15">N/A</strain>
    </source>
</reference>
<evidence type="ECO:0008006" key="17">
    <source>
        <dbReference type="Google" id="ProtNLM"/>
    </source>
</evidence>
<keyword evidence="3" id="KW-0812">Transmembrane</keyword>
<feature type="domain" description="Ig-like" evidence="14">
    <location>
        <begin position="1474"/>
        <end position="1559"/>
    </location>
</feature>
<feature type="domain" description="Ig-like" evidence="14">
    <location>
        <begin position="2576"/>
        <end position="2662"/>
    </location>
</feature>
<protein>
    <recommendedName>
        <fullName evidence="17">Immunoglobulin I-set domain protein</fullName>
    </recommendedName>
</protein>
<feature type="domain" description="Ig-like" evidence="14">
    <location>
        <begin position="829"/>
        <end position="912"/>
    </location>
</feature>
<feature type="domain" description="Ig-like" evidence="14">
    <location>
        <begin position="633"/>
        <end position="725"/>
    </location>
</feature>
<dbReference type="PANTHER" id="PTHR45080:SF8">
    <property type="entry name" value="IG-LIKE DOMAIN-CONTAINING PROTEIN"/>
    <property type="match status" value="1"/>
</dbReference>
<dbReference type="SUPFAM" id="SSF57184">
    <property type="entry name" value="Growth factor receptor domain"/>
    <property type="match status" value="1"/>
</dbReference>
<dbReference type="InterPro" id="IPR001881">
    <property type="entry name" value="EGF-like_Ca-bd_dom"/>
</dbReference>
<feature type="domain" description="Ig-like" evidence="14">
    <location>
        <begin position="1739"/>
        <end position="1827"/>
    </location>
</feature>
<evidence type="ECO:0000256" key="7">
    <source>
        <dbReference type="ARBA" id="ARBA00022989"/>
    </source>
</evidence>
<evidence type="ECO:0000256" key="5">
    <source>
        <dbReference type="ARBA" id="ARBA00022737"/>
    </source>
</evidence>
<keyword evidence="8" id="KW-0472">Membrane</keyword>
<feature type="domain" description="Ig-like" evidence="14">
    <location>
        <begin position="2485"/>
        <end position="2571"/>
    </location>
</feature>
<dbReference type="InterPro" id="IPR003598">
    <property type="entry name" value="Ig_sub2"/>
</dbReference>
<comment type="caution">
    <text evidence="11">Lacks conserved residue(s) required for the propagation of feature annotation.</text>
</comment>
<dbReference type="PROSITE" id="PS01187">
    <property type="entry name" value="EGF_CA"/>
    <property type="match status" value="1"/>
</dbReference>
<feature type="compositionally biased region" description="Low complexity" evidence="12">
    <location>
        <begin position="3214"/>
        <end position="3225"/>
    </location>
</feature>
<dbReference type="InterPro" id="IPR013783">
    <property type="entry name" value="Ig-like_fold"/>
</dbReference>
<dbReference type="InterPro" id="IPR036179">
    <property type="entry name" value="Ig-like_dom_sf"/>
</dbReference>
<dbReference type="InterPro" id="IPR049883">
    <property type="entry name" value="NOTCH1_EGF-like"/>
</dbReference>
<evidence type="ECO:0000259" key="14">
    <source>
        <dbReference type="PROSITE" id="PS50835"/>
    </source>
</evidence>
<feature type="domain" description="Ig-like" evidence="14">
    <location>
        <begin position="539"/>
        <end position="628"/>
    </location>
</feature>
<feature type="domain" description="EGF-like" evidence="13">
    <location>
        <begin position="3385"/>
        <end position="3421"/>
    </location>
</feature>
<name>A0AA36HFK1_CYLNA</name>
<feature type="domain" description="Ig-like" evidence="14">
    <location>
        <begin position="1648"/>
        <end position="1734"/>
    </location>
</feature>
<feature type="domain" description="Ig-like" evidence="14">
    <location>
        <begin position="1015"/>
        <end position="1106"/>
    </location>
</feature>
<dbReference type="CDD" id="cd00054">
    <property type="entry name" value="EGF_CA"/>
    <property type="match status" value="2"/>
</dbReference>
<feature type="domain" description="Ig-like" evidence="14">
    <location>
        <begin position="2016"/>
        <end position="2110"/>
    </location>
</feature>
<dbReference type="Proteomes" id="UP001176961">
    <property type="component" value="Unassembled WGS sequence"/>
</dbReference>
<feature type="domain" description="Ig-like" evidence="14">
    <location>
        <begin position="2922"/>
        <end position="3004"/>
    </location>
</feature>
<feature type="domain" description="Ig-like" evidence="14">
    <location>
        <begin position="917"/>
        <end position="1010"/>
    </location>
</feature>
<feature type="domain" description="Ig-like" evidence="14">
    <location>
        <begin position="1564"/>
        <end position="1643"/>
    </location>
</feature>
<dbReference type="Pfam" id="PF07645">
    <property type="entry name" value="EGF_CA"/>
    <property type="match status" value="2"/>
</dbReference>
<sequence length="3585" mass="392222">MMPPPRAEKHWSAPAGRRNQCVFVVAATENNSETLPPNVQVPFDGQRVFLVDTAPSNAGTYTCIVRNSAGESRKNIHVTVLEPPEFIEKQFDQNVRVISGSPLSLACLVKGHPQPLIEWRKDGQTITDNVFSDNGQRLTMDSQGMTTHRFTCLVSNKAGSVARDFFVQSVAPPTIKDAGDRTIVEVTEGQTAMLQCPVVGGDVDITWRRQGRTIEESEGIFTVDKSTLMLVNAQKDHEDTFTCIAKNSAGEAARDFEVVVLIAPHIKGSLVEDVEVVEGYEMTLDCDFDASPEPVVQWTKDGDSLPRTAQLLNGDHTLAMSGVTRNSAGVFRCALSNKAGSAEKTFNVRVVQKPDLESSDEITIVKVNITRPVTFECPIKDPIGVELTWSRHQLPAANGVDNVQILSGGRHLFIPAVQINDEGTFSCTARNPAGETTKTYKLLVQVPPSILNEGGEYTVIENNSLVLPCEVEGSPKPVIVWTKDGQPVSSLKSVKTLSEGQQFKISHAETIHRGSYACHAKNDVGSAEINFDVDIITRPAVLRGIKDTVEVFEGGIAHFRCPIAEKNFKGHVTWLYDFKPVPMNNPRYSRGHGDKRLNVQNVTLSDEGAYSCRIKNDAGETRVDYKLVVLVPPSIIMLDKDKNRSVTEDSSVTLSCPATGKPEPKITWQKDGEVLHPDNISSVIKSAQMVGSEIKIARIKQHDTGRFTCEASNKAGTSEQDVIVNVMTPPRIEKEGILSDIEEVADRTVTLSCPVHGKPIPAVTWLKAGRPLDPHQQNVKTSANGQKLYFLSLSKEDAGRYTCVAKNPAGEDKRDFNVKLLEAPSFEGPNLVRRVQVNAGRPSILTCPATGSPLPAITWLRDGQTLLPSARHVFLDGGRQLQISNSQLEDKARYTCIATNAVGSDDLETTLDVVAVPTILGDKHEKLEVIENFQQDLICELNQTDSPVDIEWQKAGQTITQQTLRDDSYLQIPSSGRRLHILSARTTDTGRYTCIVRNAAGEARKTFDLKVLVPPSINELSSSESLQNVIPGTRLSLDCIVDGDPFPEISWTRDDVPIEDGESYKIINQKETVVITKVDGQAAGKYTCHASNKAGNATRDFVVRLTGPPVIDQGAEQLDMIVGDTMSITCRVVSGTGNLTVSWIIDGEPVTNGVLSPTVEVMDRRVEISNARLSDAGKYICVARNEAGEARKTFDLSVLEMPRFLDMSNVNPSIIIGRPLVLDCSVSGTPKPTITWMKNGYKLNDTGIYINDKQQLQIREAKAEDAGRYSCIAENKPGRAEKDLVVSILKPPVMESRFAPKEVQQGHQLTLQCPLEDPTVEFFWTKNGIPVTTSDKVQISVRRDKLYLMDAEPSDSAQYACIARNQAGEDQSVFDTIVNVAPKIRGPSFRSIDVILNQTVELACDVEGTPAPTITWLMDGKALLETENIQFVDNGRILLLNHVQSEEEGRYTCKAENKAGKAEADTYVQVTAPPRVFMQSDEMKVVAGRGATIRCEVFGNPPPKVEWMKNGQLFQSELLQSSTNLAYLHLREASVEDAGRYTCIAMNRAGEQRASTQLHVLVIPVIEDAERVIQVKENNTLNIDCIATGIPTPQISWKKDGQPLDDVQGSRLLVPQATTSDAGRYTCTARNEAGHVSADFAVDVFSRPRFKDIKKEVQVIDGDQARLECKVEGHPTPTVRWLRGGRPIEDMSNFILSPRGETLMILKARRADAGSYSCVAKNAAGETEAGFTVSVYTAPHIEESVDQNPHIVQGKTLTLYCPVLGNPDPKVEWRKDGFPLEDDPRFTVIDGKHLQIVMAQKDDEGRYTCHAVNEAGILDTDYKSEVIAPPKFHRTGESVYEVVEHEAVTLDCAVATEPKPEIIWYRGEQPLYLAGNMALSPDAMQLTIRSVSLSDGGKYTCKASNEAGSSDIDLILKVLVPPKIDKSNIIGNPLAIVERNIYLECPVSGIPQPTVSWTKDGRPVDVRDSRIVFAQNNQTFGIEGVRTADQARYTCIASNKGGTVEQDFNLEVLTPPALESTETQTHTKREGDPLSITCPIRSAVDVTSAVSDVSWIKDGRPIERENNAGVKISADGRRLQIPSTSLTDAGLYTCVAINRAGESSLDFKVEILSPPAIDNSRNDASPRVTVGRPVTLWCAVSGHPFPSITWRKDGEEVKPSDVIKILDEGQMLEILDTKREHAGTWTCAAENDAGVRELEMQLDVWIPPVVRVSSEAPIKALGETVTLLCEASGNPPPSLSWTKGGQPIINSVEGVRISLKGSRLDIPHMERSDVGDYTCNANNEAGTAESTIHVDVLVPPVIARNNIDMSPRLPTGQTLMLICDVEGKPQPLLKWFINETEITESNEQIELGHTGKFIKISNITLQDKGVYTCIADNVAGNDTLQYNVDVVQAPIISNGGAQQVIEGELARIECLAEGHPPPVISWLRNGIRVETGVQGVRYIADGKVLNVYEARSSDSGIYVCAATNEAGTAQQAYTLEVLVAPKIVSTSSPKTSVPVGTPFSLKCGVRGYPDPAVTWTVDGEPLTDGVDGVSIAPDGTLNVDAASGRVSTYRCTVKNDAGSDEVEYEIHTINAPVVSSEGVRYMNATEGEPTSLPCEIVGDDSQIQWMKNGLPLLPTANLEFTEDKTRVNIMSTRLSDEGEYVCVVANSAGQATQKTQVYVGVVPRIIESAKRELVKSGELATMWCEAAGVPPPTITWMRDDQILTNTALDDRGTTHRKSLLFDNVSVDDAGVYTCKAENWAGTTLKDFDLVVITKPTIQPEKLNVTADSRKTVILPCNATGIPEPVVSWVKAPNIQIEANEKYQLIGTSLAVRNVLPTDAGFYHCIAKSEAGQAIGNRRLLVDRDDSEGEPKIWVDCDEENRPVKTTYMQNRGDVPDDDQTLLPWKEKVDWSLNGTNGVVYKCIPGPRTPRLAKLHVAPTFLVRPQDQKAPVGSEVEFHCSAIGPPVPYIHWLKNGEVIRWKAPESAYSVLVINVTEDAAGNYTCHARNSIGITKTIATLEVDNEATPEPTAPPKRQVAVLTCLGRHRPYTRGVTWFFQSRPLDPTLGGFHFMNNGSLIVTDIDADTADNLKLYMCKVRGRRKPSIAYTVELEDELPVVNVEPKKLSLVPGDTLQLSCNLSGSPLTTKIEWTKNDQKIIPDEIVQILPNNTLLITTTEEFDTGLYKCIAISPIGSAYDQAKVVVEDPSPMLSEASEPYTMRTMPSEEASEQESSGESNNNQAVGTSTTQAILQPTTDIAEDEITMSTSHPAVTPAEVLMMTTPMTTSTTTSATSTTSAISTTTAATSTTSAATTTSSTTTTSAIQELTTTEPLTEGSGDYEYTDGDSEHLHYALADTDSVCPHGSRYQDGQCIYDETHISPKEHHRGRCLPGYRWTGSHCEDINECAELADRCDYHCENTPGSYNCLCPPGYELSNNYQCFDIDECDLISCSAEQMCLNTLGSFHCIPNPCPENYSLSDNRHCIPECDGCSDQPIHIQQIPLYKGYHTEEGIGKVLAHDKTGNVLRDTIFAISDTEEGLQLGRTKSGPFSIRFRQGEGIVYTSSRQLQPGSIHYLRVRAHSQSSNHPDSHFMLIISTGMYPF</sequence>
<dbReference type="GO" id="GO:0030424">
    <property type="term" value="C:axon"/>
    <property type="evidence" value="ECO:0007669"/>
    <property type="project" value="TreeGrafter"/>
</dbReference>
<dbReference type="Gene3D" id="2.60.40.10">
    <property type="entry name" value="Immunoglobulins"/>
    <property type="match status" value="33"/>
</dbReference>
<dbReference type="InterPro" id="IPR013106">
    <property type="entry name" value="Ig_V-set"/>
</dbReference>
<feature type="domain" description="Ig-like" evidence="14">
    <location>
        <begin position="1202"/>
        <end position="1287"/>
    </location>
</feature>
<dbReference type="FunFam" id="2.60.40.10:FF:000032">
    <property type="entry name" value="palladin isoform X1"/>
    <property type="match status" value="5"/>
</dbReference>
<dbReference type="EMBL" id="CATQJL010000326">
    <property type="protein sequence ID" value="CAJ0609008.1"/>
    <property type="molecule type" value="Genomic_DNA"/>
</dbReference>
<dbReference type="GO" id="GO:0005886">
    <property type="term" value="C:plasma membrane"/>
    <property type="evidence" value="ECO:0007669"/>
    <property type="project" value="TreeGrafter"/>
</dbReference>
<feature type="region of interest" description="Disordered" evidence="12">
    <location>
        <begin position="3269"/>
        <end position="3306"/>
    </location>
</feature>
<dbReference type="Pfam" id="PF13927">
    <property type="entry name" value="Ig_3"/>
    <property type="match status" value="4"/>
</dbReference>
<feature type="domain" description="Ig-like" evidence="14">
    <location>
        <begin position="173"/>
        <end position="259"/>
    </location>
</feature>
<dbReference type="PANTHER" id="PTHR45080">
    <property type="entry name" value="CONTACTIN 5"/>
    <property type="match status" value="1"/>
</dbReference>
<dbReference type="GO" id="GO:0005509">
    <property type="term" value="F:calcium ion binding"/>
    <property type="evidence" value="ECO:0007669"/>
    <property type="project" value="InterPro"/>
</dbReference>
<dbReference type="PROSITE" id="PS50835">
    <property type="entry name" value="IG_LIKE"/>
    <property type="match status" value="33"/>
</dbReference>
<keyword evidence="9" id="KW-1015">Disulfide bond</keyword>
<feature type="domain" description="Ig-like" evidence="14">
    <location>
        <begin position="1108"/>
        <end position="1197"/>
    </location>
</feature>
<dbReference type="InterPro" id="IPR013098">
    <property type="entry name" value="Ig_I-set"/>
</dbReference>
<evidence type="ECO:0000256" key="2">
    <source>
        <dbReference type="ARBA" id="ARBA00022536"/>
    </source>
</evidence>
<feature type="domain" description="Ig-like" evidence="14">
    <location>
        <begin position="730"/>
        <end position="817"/>
    </location>
</feature>
<dbReference type="GO" id="GO:0043025">
    <property type="term" value="C:neuronal cell body"/>
    <property type="evidence" value="ECO:0007669"/>
    <property type="project" value="TreeGrafter"/>
</dbReference>
<dbReference type="Pfam" id="PF07679">
    <property type="entry name" value="I-set"/>
    <property type="match status" value="28"/>
</dbReference>
<feature type="domain" description="Ig-like" evidence="14">
    <location>
        <begin position="2299"/>
        <end position="2389"/>
    </location>
</feature>
<keyword evidence="2 11" id="KW-0245">EGF-like domain</keyword>
<feature type="domain" description="Ig-like" evidence="14">
    <location>
        <begin position="2207"/>
        <end position="2295"/>
    </location>
</feature>
<dbReference type="FunFam" id="2.60.40.10:FF:000107">
    <property type="entry name" value="Myosin, light chain kinase a"/>
    <property type="match status" value="1"/>
</dbReference>
<evidence type="ECO:0000256" key="11">
    <source>
        <dbReference type="PROSITE-ProRule" id="PRU00076"/>
    </source>
</evidence>
<gene>
    <name evidence="15" type="ORF">CYNAS_LOCUS20991</name>
</gene>
<evidence type="ECO:0000259" key="13">
    <source>
        <dbReference type="PROSITE" id="PS50026"/>
    </source>
</evidence>
<dbReference type="SMART" id="SM00406">
    <property type="entry name" value="IGv"/>
    <property type="match status" value="8"/>
</dbReference>
<feature type="domain" description="Ig-like" evidence="14">
    <location>
        <begin position="2667"/>
        <end position="2754"/>
    </location>
</feature>
<evidence type="ECO:0000256" key="9">
    <source>
        <dbReference type="ARBA" id="ARBA00023157"/>
    </source>
</evidence>
<feature type="domain" description="Ig-like" evidence="14">
    <location>
        <begin position="354"/>
        <end position="443"/>
    </location>
</feature>
<keyword evidence="7" id="KW-1133">Transmembrane helix</keyword>
<feature type="domain" description="Ig-like" evidence="14">
    <location>
        <begin position="1382"/>
        <end position="1471"/>
    </location>
</feature>
<evidence type="ECO:0000256" key="1">
    <source>
        <dbReference type="ARBA" id="ARBA00004167"/>
    </source>
</evidence>
<feature type="domain" description="Ig-like" evidence="14">
    <location>
        <begin position="84"/>
        <end position="168"/>
    </location>
</feature>
<dbReference type="Gene3D" id="2.10.25.10">
    <property type="entry name" value="Laminin"/>
    <property type="match status" value="2"/>
</dbReference>
<dbReference type="InterPro" id="IPR000742">
    <property type="entry name" value="EGF"/>
</dbReference>
<feature type="domain" description="Ig-like" evidence="14">
    <location>
        <begin position="3100"/>
        <end position="3186"/>
    </location>
</feature>
<feature type="domain" description="Ig-like" evidence="14">
    <location>
        <begin position="1291"/>
        <end position="1379"/>
    </location>
</feature>
<dbReference type="InterPro" id="IPR009030">
    <property type="entry name" value="Growth_fac_rcpt_cys_sf"/>
</dbReference>
<keyword evidence="16" id="KW-1185">Reference proteome</keyword>
<dbReference type="FunFam" id="2.60.40.10:FF:000503">
    <property type="entry name" value="Hemicentin 1"/>
    <property type="match status" value="7"/>
</dbReference>
<evidence type="ECO:0000313" key="15">
    <source>
        <dbReference type="EMBL" id="CAJ0609008.1"/>
    </source>
</evidence>
<dbReference type="SMART" id="SM00181">
    <property type="entry name" value="EGF"/>
    <property type="match status" value="2"/>
</dbReference>
<feature type="domain" description="Ig-like" evidence="14">
    <location>
        <begin position="2759"/>
        <end position="2844"/>
    </location>
</feature>
<evidence type="ECO:0000256" key="6">
    <source>
        <dbReference type="ARBA" id="ARBA00022889"/>
    </source>
</evidence>
<keyword evidence="4" id="KW-0732">Signal</keyword>
<organism evidence="15 16">
    <name type="scientific">Cylicocyclus nassatus</name>
    <name type="common">Nematode worm</name>
    <dbReference type="NCBI Taxonomy" id="53992"/>
    <lineage>
        <taxon>Eukaryota</taxon>
        <taxon>Metazoa</taxon>
        <taxon>Ecdysozoa</taxon>
        <taxon>Nematoda</taxon>
        <taxon>Chromadorea</taxon>
        <taxon>Rhabditida</taxon>
        <taxon>Rhabditina</taxon>
        <taxon>Rhabditomorpha</taxon>
        <taxon>Strongyloidea</taxon>
        <taxon>Strongylidae</taxon>
        <taxon>Cylicocyclus</taxon>
    </lineage>
</organism>
<dbReference type="InterPro" id="IPR018097">
    <property type="entry name" value="EGF_Ca-bd_CS"/>
</dbReference>
<dbReference type="PROSITE" id="PS50026">
    <property type="entry name" value="EGF_3"/>
    <property type="match status" value="1"/>
</dbReference>
<feature type="domain" description="Ig-like" evidence="14">
    <location>
        <begin position="264"/>
        <end position="349"/>
    </location>
</feature>
<feature type="domain" description="Ig-like" evidence="14">
    <location>
        <begin position="448"/>
        <end position="530"/>
    </location>
</feature>
<evidence type="ECO:0000256" key="8">
    <source>
        <dbReference type="ARBA" id="ARBA00023136"/>
    </source>
</evidence>
<keyword evidence="10" id="KW-0393">Immunoglobulin domain</keyword>
<evidence type="ECO:0000256" key="12">
    <source>
        <dbReference type="SAM" id="MobiDB-lite"/>
    </source>
</evidence>
<dbReference type="FunFam" id="2.60.40.10:FF:000130">
    <property type="entry name" value="Hemicentin 1"/>
    <property type="match status" value="5"/>
</dbReference>
<keyword evidence="5" id="KW-0677">Repeat</keyword>
<feature type="domain" description="Ig-like" evidence="14">
    <location>
        <begin position="2394"/>
        <end position="2480"/>
    </location>
</feature>
<feature type="domain" description="Ig-like" evidence="14">
    <location>
        <begin position="3021"/>
        <end position="3096"/>
    </location>
</feature>
<dbReference type="InterPro" id="IPR050958">
    <property type="entry name" value="Cell_Adh-Cytoskel_Orgn"/>
</dbReference>
<comment type="caution">
    <text evidence="15">The sequence shown here is derived from an EMBL/GenBank/DDBJ whole genome shotgun (WGS) entry which is preliminary data.</text>
</comment>
<evidence type="ECO:0000313" key="16">
    <source>
        <dbReference type="Proteomes" id="UP001176961"/>
    </source>
</evidence>
<dbReference type="GO" id="GO:0050808">
    <property type="term" value="P:synapse organization"/>
    <property type="evidence" value="ECO:0007669"/>
    <property type="project" value="TreeGrafter"/>
</dbReference>
<dbReference type="FunFam" id="2.60.40.10:FF:000017">
    <property type="entry name" value="Down syndrome cell adhesion molecule b"/>
    <property type="match status" value="1"/>
</dbReference>
<dbReference type="SUPFAM" id="SSF48726">
    <property type="entry name" value="Immunoglobulin"/>
    <property type="match status" value="33"/>
</dbReference>
<dbReference type="GO" id="GO:0008046">
    <property type="term" value="F:axon guidance receptor activity"/>
    <property type="evidence" value="ECO:0007669"/>
    <property type="project" value="TreeGrafter"/>
</dbReference>
<dbReference type="InterPro" id="IPR003599">
    <property type="entry name" value="Ig_sub"/>
</dbReference>